<evidence type="ECO:0000256" key="1">
    <source>
        <dbReference type="ARBA" id="ARBA00023098"/>
    </source>
</evidence>
<keyword evidence="1 2" id="KW-0443">Lipid metabolism</keyword>
<dbReference type="Proteomes" id="UP001141183">
    <property type="component" value="Unassembled WGS sequence"/>
</dbReference>
<feature type="domain" description="PNPLA" evidence="3">
    <location>
        <begin position="7"/>
        <end position="181"/>
    </location>
</feature>
<dbReference type="InterPro" id="IPR002641">
    <property type="entry name" value="PNPLA_dom"/>
</dbReference>
<dbReference type="SUPFAM" id="SSF52151">
    <property type="entry name" value="FabD/lysophospholipase-like"/>
    <property type="match status" value="1"/>
</dbReference>
<dbReference type="Pfam" id="PF01734">
    <property type="entry name" value="Patatin"/>
    <property type="match status" value="1"/>
</dbReference>
<dbReference type="InterPro" id="IPR047156">
    <property type="entry name" value="Teg/CotR/CapV-like"/>
</dbReference>
<keyword evidence="5" id="KW-1185">Reference proteome</keyword>
<dbReference type="PROSITE" id="PS51635">
    <property type="entry name" value="PNPLA"/>
    <property type="match status" value="1"/>
</dbReference>
<feature type="active site" description="Proton acceptor" evidence="2">
    <location>
        <position position="168"/>
    </location>
</feature>
<keyword evidence="2" id="KW-0442">Lipid degradation</keyword>
<dbReference type="EMBL" id="JAMRYU010000021">
    <property type="protein sequence ID" value="MDC4241912.1"/>
    <property type="molecule type" value="Genomic_DNA"/>
</dbReference>
<evidence type="ECO:0000256" key="2">
    <source>
        <dbReference type="PROSITE-ProRule" id="PRU01161"/>
    </source>
</evidence>
<protein>
    <submittedName>
        <fullName evidence="4">Patatin-like phospholipase family protein</fullName>
    </submittedName>
</protein>
<feature type="short sequence motif" description="GXGXXG" evidence="2">
    <location>
        <begin position="11"/>
        <end position="16"/>
    </location>
</feature>
<dbReference type="Gene3D" id="3.40.1090.10">
    <property type="entry name" value="Cytosolic phospholipase A2 catalytic domain"/>
    <property type="match status" value="1"/>
</dbReference>
<dbReference type="RefSeq" id="WP_180270949.1">
    <property type="nucleotide sequence ID" value="NZ_JAMRYU010000021.1"/>
</dbReference>
<feature type="short sequence motif" description="GXSXG" evidence="2">
    <location>
        <begin position="42"/>
        <end position="46"/>
    </location>
</feature>
<dbReference type="InterPro" id="IPR016035">
    <property type="entry name" value="Acyl_Trfase/lysoPLipase"/>
</dbReference>
<evidence type="ECO:0000313" key="5">
    <source>
        <dbReference type="Proteomes" id="UP001141183"/>
    </source>
</evidence>
<gene>
    <name evidence="4" type="ORF">NE398_17400</name>
</gene>
<dbReference type="PANTHER" id="PTHR24138">
    <property type="entry name" value="INTRACELLLAR PHOSPHOLIPASE A FAMILY"/>
    <property type="match status" value="1"/>
</dbReference>
<proteinExistence type="predicted"/>
<sequence length="303" mass="33995">MKTFKILAFDGGGIKGALSVEILNRICSKYPNFLDEVDLFTGTSTGSIIASLLAKEVSINEISNLYSNPTAKKIFSPSHFNLFRPKFNNINLKNIISNYFDDNLKVGDLKKFIFIPAFHVKGLNKNTWEPIFFNNLSKNPTCDFSIKDTILSSSAAPTYFPSYKGFVDGGVIANSPTAISLLAALAALGPSYSLEQIRLLSIGTGDSPERINGKTEKWGILQWSFHPLAKMKSPLLALLMDGMSDLEDMYCKEILKSKYFRINPKVSKFIEMDDYKFIPYLKLVANTYDLSSLYNYIESIYLK</sequence>
<evidence type="ECO:0000313" key="4">
    <source>
        <dbReference type="EMBL" id="MDC4241912.1"/>
    </source>
</evidence>
<comment type="caution">
    <text evidence="4">The sequence shown here is derived from an EMBL/GenBank/DDBJ whole genome shotgun (WGS) entry which is preliminary data.</text>
</comment>
<feature type="active site" description="Nucleophile" evidence="2">
    <location>
        <position position="44"/>
    </location>
</feature>
<keyword evidence="2" id="KW-0378">Hydrolase</keyword>
<name>A0A9X4B2N2_9CLOT</name>
<dbReference type="GO" id="GO:0016787">
    <property type="term" value="F:hydrolase activity"/>
    <property type="evidence" value="ECO:0007669"/>
    <property type="project" value="UniProtKB-UniRule"/>
</dbReference>
<organism evidence="4 5">
    <name type="scientific">Clostridium tertium</name>
    <dbReference type="NCBI Taxonomy" id="1559"/>
    <lineage>
        <taxon>Bacteria</taxon>
        <taxon>Bacillati</taxon>
        <taxon>Bacillota</taxon>
        <taxon>Clostridia</taxon>
        <taxon>Eubacteriales</taxon>
        <taxon>Clostridiaceae</taxon>
        <taxon>Clostridium</taxon>
    </lineage>
</organism>
<dbReference type="GO" id="GO:0016042">
    <property type="term" value="P:lipid catabolic process"/>
    <property type="evidence" value="ECO:0007669"/>
    <property type="project" value="UniProtKB-UniRule"/>
</dbReference>
<evidence type="ECO:0000259" key="3">
    <source>
        <dbReference type="PROSITE" id="PS51635"/>
    </source>
</evidence>
<reference evidence="4" key="1">
    <citation type="submission" date="2022-05" db="EMBL/GenBank/DDBJ databases">
        <title>Draft genome sequence of Clostridium tertium strain CP3 isolated from Peru.</title>
        <authorList>
            <person name="Hurtado R."/>
            <person name="Lima L."/>
            <person name="Sousa T."/>
            <person name="Jaiswal A.K."/>
            <person name="Tiwari S."/>
            <person name="Maturrano L."/>
            <person name="Brenig B."/>
            <person name="Azevedo V."/>
        </authorList>
    </citation>
    <scope>NUCLEOTIDE SEQUENCE</scope>
    <source>
        <strain evidence="4">CP3</strain>
    </source>
</reference>
<feature type="short sequence motif" description="DGA/G" evidence="2">
    <location>
        <begin position="168"/>
        <end position="170"/>
    </location>
</feature>
<dbReference type="PANTHER" id="PTHR24138:SF10">
    <property type="entry name" value="PHOSPHOLIPASE A2"/>
    <property type="match status" value="1"/>
</dbReference>
<dbReference type="AlphaFoldDB" id="A0A9X4B2N2"/>
<accession>A0A9X4B2N2</accession>